<sequence length="60" mass="6653">MSNFLTGVKIDHPPIPCEDLKCEQERTGDIFINYPVNGERFSPENPADNAFNVKTPSGSD</sequence>
<evidence type="ECO:0000313" key="4">
    <source>
        <dbReference type="EMBL" id="QOU49745.1"/>
    </source>
</evidence>
<reference evidence="4 7" key="2">
    <citation type="journal article" date="2020" name="Antibiotics">
        <title>Molecular Typing, Characterization of Antimicrobial Resistance, Virulence Profiling and Analysis of Whole-Genome Sequence of Clinical Klebsiella pneumoniae Isolates.</title>
        <authorList>
            <person name="Shelenkov A."/>
            <person name="Mikhaylova Y."/>
            <person name="Yanushevich Y."/>
            <person name="Samoilov A."/>
            <person name="Petrova L."/>
            <person name="Fomina V."/>
            <person name="Gusarov V."/>
            <person name="Zamyatin M."/>
            <person name="Shagin D."/>
            <person name="Akimkin V."/>
        </authorList>
    </citation>
    <scope>NUCLEOTIDE SEQUENCE [LARGE SCALE GENOMIC DNA]</scope>
    <source>
        <strain evidence="4 7">CriePir120</strain>
    </source>
</reference>
<accession>A0A6A9DYI7</accession>
<evidence type="ECO:0000313" key="7">
    <source>
        <dbReference type="Proteomes" id="UP000439817"/>
    </source>
</evidence>
<evidence type="ECO:0000313" key="8">
    <source>
        <dbReference type="Proteomes" id="UP000485085"/>
    </source>
</evidence>
<evidence type="ECO:0000313" key="9">
    <source>
        <dbReference type="Proteomes" id="UP000532829"/>
    </source>
</evidence>
<evidence type="ECO:0000313" key="10">
    <source>
        <dbReference type="Proteomes" id="UP000595568"/>
    </source>
</evidence>
<organism evidence="2">
    <name type="scientific">Klebsiella pneumoniae</name>
    <dbReference type="NCBI Taxonomy" id="573"/>
    <lineage>
        <taxon>Bacteria</taxon>
        <taxon>Pseudomonadati</taxon>
        <taxon>Pseudomonadota</taxon>
        <taxon>Gammaproteobacteria</taxon>
        <taxon>Enterobacterales</taxon>
        <taxon>Enterobacteriaceae</taxon>
        <taxon>Klebsiella/Raoultella group</taxon>
        <taxon>Klebsiella</taxon>
        <taxon>Klebsiella pneumoniae complex</taxon>
    </lineage>
</organism>
<gene>
    <name evidence="4" type="ORF">GJJ08_015330</name>
    <name evidence="2" type="ORF">GNE73_22530</name>
    <name evidence="3" type="ORF">GNF00_20855</name>
    <name evidence="5" type="ORF">H3G96_012610</name>
    <name evidence="6" type="ORF">JMZ77_14710</name>
</gene>
<reference evidence="5 9" key="3">
    <citation type="submission" date="2020-12" db="EMBL/GenBank/DDBJ databases">
        <title>The complete genome of Klebsiella pneumoniae strain 090374.</title>
        <authorList>
            <person name="Wei L."/>
            <person name="Wen H."/>
            <person name="Liu L."/>
            <person name="Feng Y."/>
            <person name="Zong Z."/>
        </authorList>
    </citation>
    <scope>NUCLEOTIDE SEQUENCE [LARGE SCALE GENOMIC DNA]</scope>
    <source>
        <strain evidence="5 9">WCHKP090374</strain>
    </source>
</reference>
<dbReference type="EMBL" id="WNPO01000038">
    <property type="protein sequence ID" value="MUA42301.1"/>
    <property type="molecule type" value="Genomic_DNA"/>
</dbReference>
<dbReference type="EMBL" id="CP063008">
    <property type="protein sequence ID" value="QOU49745.1"/>
    <property type="molecule type" value="Genomic_DNA"/>
</dbReference>
<dbReference type="Proteomes" id="UP000439817">
    <property type="component" value="Chromosome"/>
</dbReference>
<dbReference type="EMBL" id="WNQA01000031">
    <property type="protein sequence ID" value="MTZ11050.1"/>
    <property type="molecule type" value="Genomic_DNA"/>
</dbReference>
<dbReference type="RefSeq" id="WP_004199301.1">
    <property type="nucleotide sequence ID" value="NZ_AP018671.1"/>
</dbReference>
<dbReference type="Proteomes" id="UP000595568">
    <property type="component" value="Chromosome"/>
</dbReference>
<evidence type="ECO:0000313" key="2">
    <source>
        <dbReference type="EMBL" id="MTZ11050.1"/>
    </source>
</evidence>
<dbReference type="EMBL" id="CP066534">
    <property type="protein sequence ID" value="QQL35977.1"/>
    <property type="molecule type" value="Genomic_DNA"/>
</dbReference>
<protein>
    <submittedName>
        <fullName evidence="2">Uncharacterized protein</fullName>
    </submittedName>
</protein>
<evidence type="ECO:0000256" key="1">
    <source>
        <dbReference type="SAM" id="MobiDB-lite"/>
    </source>
</evidence>
<evidence type="ECO:0000313" key="6">
    <source>
        <dbReference type="EMBL" id="QQZ69491.1"/>
    </source>
</evidence>
<evidence type="ECO:0000313" key="5">
    <source>
        <dbReference type="EMBL" id="QQL35977.1"/>
    </source>
</evidence>
<dbReference type="Proteomes" id="UP000532829">
    <property type="component" value="Chromosome"/>
</dbReference>
<evidence type="ECO:0000313" key="3">
    <source>
        <dbReference type="EMBL" id="MUA42301.1"/>
    </source>
</evidence>
<dbReference type="Proteomes" id="UP000485085">
    <property type="component" value="Unassembled WGS sequence"/>
</dbReference>
<name>A0A6A9DYI7_KLEPN</name>
<reference evidence="2 8" key="1">
    <citation type="submission" date="2019-11" db="EMBL/GenBank/DDBJ databases">
        <title>Emergence of a novel subclone of carbapenem-resistant Klebsiella pneumoniae ST11 with enhanced virulence and transmissibility: a molecular epidemiological, clinical, genomic study.</title>
        <authorList>
            <person name="Zhou K."/>
        </authorList>
    </citation>
    <scope>NUCLEOTIDE SEQUENCE</scope>
    <source>
        <strain evidence="2">KP_33316</strain>
        <strain evidence="3 8">KP_38044</strain>
    </source>
</reference>
<feature type="region of interest" description="Disordered" evidence="1">
    <location>
        <begin position="41"/>
        <end position="60"/>
    </location>
</feature>
<reference evidence="6 10" key="4">
    <citation type="submission" date="2021-01" db="EMBL/GenBank/DDBJ databases">
        <title>Genome sequencing of apramycin resistant K. pneumoniae.</title>
        <authorList>
            <person name="Chen L."/>
            <person name="Kreiswirth B."/>
        </authorList>
    </citation>
    <scope>NUCLEOTIDE SEQUENCE [LARGE SCALE GENOMIC DNA]</scope>
    <source>
        <strain evidence="6 10">59493</strain>
    </source>
</reference>
<proteinExistence type="predicted"/>
<dbReference type="AlphaFoldDB" id="A0A6A9DYI7"/>
<dbReference type="EMBL" id="CP068602">
    <property type="protein sequence ID" value="QQZ69491.1"/>
    <property type="molecule type" value="Genomic_DNA"/>
</dbReference>